<dbReference type="InterPro" id="IPR051477">
    <property type="entry name" value="Expansin_CellWall"/>
</dbReference>
<evidence type="ECO:0000313" key="3">
    <source>
        <dbReference type="EMBL" id="OAD05057.1"/>
    </source>
</evidence>
<evidence type="ECO:0000256" key="2">
    <source>
        <dbReference type="SAM" id="Phobius"/>
    </source>
</evidence>
<proteinExistence type="predicted"/>
<dbReference type="CDD" id="cd22191">
    <property type="entry name" value="DPBB_RlpA_EXP_N-like"/>
    <property type="match status" value="1"/>
</dbReference>
<organism evidence="3 4">
    <name type="scientific">Mucor lusitanicus CBS 277.49</name>
    <dbReference type="NCBI Taxonomy" id="747725"/>
    <lineage>
        <taxon>Eukaryota</taxon>
        <taxon>Fungi</taxon>
        <taxon>Fungi incertae sedis</taxon>
        <taxon>Mucoromycota</taxon>
        <taxon>Mucoromycotina</taxon>
        <taxon>Mucoromycetes</taxon>
        <taxon>Mucorales</taxon>
        <taxon>Mucorineae</taxon>
        <taxon>Mucoraceae</taxon>
        <taxon>Mucor</taxon>
    </lineage>
</organism>
<keyword evidence="1" id="KW-0732">Signal</keyword>
<reference evidence="3 4" key="1">
    <citation type="submission" date="2015-06" db="EMBL/GenBank/DDBJ databases">
        <title>Expansion of signal transduction pathways in fungi by whole-genome duplication.</title>
        <authorList>
            <consortium name="DOE Joint Genome Institute"/>
            <person name="Corrochano L.M."/>
            <person name="Kuo A."/>
            <person name="Marcet-Houben M."/>
            <person name="Polaino S."/>
            <person name="Salamov A."/>
            <person name="Villalobos J.M."/>
            <person name="Alvarez M.I."/>
            <person name="Avalos J."/>
            <person name="Benito E.P."/>
            <person name="Benoit I."/>
            <person name="Burger G."/>
            <person name="Camino L.P."/>
            <person name="Canovas D."/>
            <person name="Cerda-Olmedo E."/>
            <person name="Cheng J.-F."/>
            <person name="Dominguez A."/>
            <person name="Elias M."/>
            <person name="Eslava A.P."/>
            <person name="Glaser F."/>
            <person name="Grimwood J."/>
            <person name="Gutierrez G."/>
            <person name="Heitman J."/>
            <person name="Henrissat B."/>
            <person name="Iturriaga E.A."/>
            <person name="Lang B.F."/>
            <person name="Lavin J.L."/>
            <person name="Lee S."/>
            <person name="Li W."/>
            <person name="Lindquist E."/>
            <person name="Lopez-Garcia S."/>
            <person name="Luque E.M."/>
            <person name="Marcos A.T."/>
            <person name="Martin J."/>
            <person name="Mccluskey K."/>
            <person name="Medina H.R."/>
            <person name="Miralles-Duran A."/>
            <person name="Miyazaki A."/>
            <person name="Munoz-Torres E."/>
            <person name="Oguiza J.A."/>
            <person name="Ohm R."/>
            <person name="Olmedo M."/>
            <person name="Orejas M."/>
            <person name="Ortiz-Castellanos L."/>
            <person name="Pisabarro A.G."/>
            <person name="Rodriguez-Romero J."/>
            <person name="Ruiz-Herrera J."/>
            <person name="Ruiz-Vazquez R."/>
            <person name="Sanz C."/>
            <person name="Schackwitz W."/>
            <person name="Schmutz J."/>
            <person name="Shahriari M."/>
            <person name="Shelest E."/>
            <person name="Silva-Franco F."/>
            <person name="Soanes D."/>
            <person name="Syed K."/>
            <person name="Tagua V.G."/>
            <person name="Talbot N.J."/>
            <person name="Thon M."/>
            <person name="De Vries R.P."/>
            <person name="Wiebenga A."/>
            <person name="Yadav J.S."/>
            <person name="Braun E.L."/>
            <person name="Baker S."/>
            <person name="Garre V."/>
            <person name="Horwitz B."/>
            <person name="Torres-Martinez S."/>
            <person name="Idnurm A."/>
            <person name="Herrera-Estrella A."/>
            <person name="Gabaldon T."/>
            <person name="Grigoriev I.V."/>
        </authorList>
    </citation>
    <scope>NUCLEOTIDE SEQUENCE [LARGE SCALE GENOMIC DNA]</scope>
    <source>
        <strain evidence="3 4">CBS 277.49</strain>
    </source>
</reference>
<dbReference type="OrthoDB" id="406505at2759"/>
<dbReference type="STRING" id="747725.A0A168MKD2"/>
<dbReference type="InterPro" id="IPR036908">
    <property type="entry name" value="RlpA-like_sf"/>
</dbReference>
<keyword evidence="4" id="KW-1185">Reference proteome</keyword>
<feature type="transmembrane region" description="Helical" evidence="2">
    <location>
        <begin position="6"/>
        <end position="29"/>
    </location>
</feature>
<evidence type="ECO:0000313" key="4">
    <source>
        <dbReference type="Proteomes" id="UP000077051"/>
    </source>
</evidence>
<comment type="caution">
    <text evidence="3">The sequence shown here is derived from an EMBL/GenBank/DDBJ whole genome shotgun (WGS) entry which is preliminary data.</text>
</comment>
<dbReference type="VEuPathDB" id="FungiDB:MUCCIDRAFT_80145"/>
<dbReference type="EMBL" id="AMYB01000003">
    <property type="protein sequence ID" value="OAD05057.1"/>
    <property type="molecule type" value="Genomic_DNA"/>
</dbReference>
<evidence type="ECO:0008006" key="5">
    <source>
        <dbReference type="Google" id="ProtNLM"/>
    </source>
</evidence>
<dbReference type="Gene3D" id="2.40.40.10">
    <property type="entry name" value="RlpA-like domain"/>
    <property type="match status" value="1"/>
</dbReference>
<keyword evidence="2" id="KW-1133">Transmembrane helix</keyword>
<keyword evidence="2" id="KW-0472">Membrane</keyword>
<protein>
    <recommendedName>
        <fullName evidence="5">RlpA-like protein double-psi beta-barrel domain-containing protein</fullName>
    </recommendedName>
</protein>
<name>A0A168MKD2_MUCCL</name>
<dbReference type="AlphaFoldDB" id="A0A168MKD2"/>
<keyword evidence="2" id="KW-0812">Transmembrane</keyword>
<dbReference type="Proteomes" id="UP000077051">
    <property type="component" value="Unassembled WGS sequence"/>
</dbReference>
<dbReference type="PANTHER" id="PTHR31836">
    <property type="match status" value="1"/>
</dbReference>
<sequence length="147" mass="15577">MVSTRLYTTTALFLVIAINHFVFVSTAPLERRIIGASKLLQGVKGKLFSGSGTYYEVGSGSCGERDTDSDLVVAVNKAQMDNGSNPNVNPKCDKMVSITGDNGSVTARVVDTCPACANGALDMSPTTFKRVCGDLAEGVCNISWKFL</sequence>
<evidence type="ECO:0000256" key="1">
    <source>
        <dbReference type="ARBA" id="ARBA00022729"/>
    </source>
</evidence>
<accession>A0A168MKD2</accession>
<dbReference type="SUPFAM" id="SSF50685">
    <property type="entry name" value="Barwin-like endoglucanases"/>
    <property type="match status" value="1"/>
</dbReference>
<dbReference type="PANTHER" id="PTHR31836:SF25">
    <property type="entry name" value="RLPA-LIKE PROTEIN DOUBLE-PSI BETA-BARREL DOMAIN-CONTAINING PROTEIN"/>
    <property type="match status" value="1"/>
</dbReference>
<gene>
    <name evidence="3" type="ORF">MUCCIDRAFT_80145</name>
</gene>